<proteinExistence type="predicted"/>
<reference evidence="4" key="1">
    <citation type="journal article" date="2020" name="Genome Biol.">
        <title>Gamete binning: chromosome-level and haplotype-resolved genome assembly enabled by high-throughput single-cell sequencing of gamete genomes.</title>
        <authorList>
            <person name="Campoy J.A."/>
            <person name="Sun H."/>
            <person name="Goel M."/>
            <person name="Jiao W.-B."/>
            <person name="Folz-Donahue K."/>
            <person name="Wang N."/>
            <person name="Rubio M."/>
            <person name="Liu C."/>
            <person name="Kukat C."/>
            <person name="Ruiz D."/>
            <person name="Huettel B."/>
            <person name="Schneeberger K."/>
        </authorList>
    </citation>
    <scope>NUCLEOTIDE SEQUENCE [LARGE SCALE GENOMIC DNA]</scope>
    <source>
        <strain evidence="4">cv. Rojo Pasion</strain>
    </source>
</reference>
<accession>A0A6J5X2C7</accession>
<sequence length="493" mass="56477">MMKLFSGLLFCFLGEEGESKDLINELPDCILSSIFSLLTLKDVVDATSMVSPRWRRLVLHPILTRLNLEFDIPNVFGISIDDDDYCDDDNLIADKLQKQDFIRCVNKVLQLHHGNKVDSFKVNFYFNRESTAILDEWIRFAITKGAEVLYLPFSRCPEAEKENYYDFPCWLLSELRPSTLKNLSLTGCVLRLPPSFDRFSHLTTLYPYKVIVDNISLARLLFDCLLLESLTLDYCWGASELMVKGPSLRLNDLKVVHCYDMQRVDISLVKLASLEILSGSLHMNLSIKLPYPAKISFGSILHFNLCARLTRFASFSGLETLHLQLEMLSHDELPRSLPTFRDLKKLEVDLFSPKADPAGVLNLLKATPFLEQLVVSVLHVCGACFDDSFCEDEQEIRKFSGLKHNHLRKVKLQAFQSTPYEIEFAISILKNTTKPEIMEIDPFGEVYLGAGVWRKVMGIYGQYTSNSFWEEKDRALVQEKLKEVKTDARIIIL</sequence>
<dbReference type="PANTHER" id="PTHR34145">
    <property type="entry name" value="OS02G0105600 PROTEIN"/>
    <property type="match status" value="1"/>
</dbReference>
<dbReference type="Gene3D" id="3.80.10.10">
    <property type="entry name" value="Ribonuclease Inhibitor"/>
    <property type="match status" value="1"/>
</dbReference>
<dbReference type="Pfam" id="PF23622">
    <property type="entry name" value="LRR_At1g61320_AtMIF1"/>
    <property type="match status" value="1"/>
</dbReference>
<feature type="signal peptide" evidence="1">
    <location>
        <begin position="1"/>
        <end position="19"/>
    </location>
</feature>
<dbReference type="InterPro" id="IPR055357">
    <property type="entry name" value="LRR_At1g61320_AtMIF1"/>
</dbReference>
<dbReference type="InterPro" id="IPR053772">
    <property type="entry name" value="At1g61320/At1g61330-like"/>
</dbReference>
<keyword evidence="4" id="KW-1185">Reference proteome</keyword>
<dbReference type="InterPro" id="IPR001810">
    <property type="entry name" value="F-box_dom"/>
</dbReference>
<evidence type="ECO:0000259" key="2">
    <source>
        <dbReference type="PROSITE" id="PS50181"/>
    </source>
</evidence>
<evidence type="ECO:0000313" key="3">
    <source>
        <dbReference type="EMBL" id="CAB4305294.1"/>
    </source>
</evidence>
<dbReference type="InterPro" id="IPR032675">
    <property type="entry name" value="LRR_dom_sf"/>
</dbReference>
<organism evidence="3 4">
    <name type="scientific">Prunus armeniaca</name>
    <name type="common">Apricot</name>
    <name type="synonym">Armeniaca vulgaris</name>
    <dbReference type="NCBI Taxonomy" id="36596"/>
    <lineage>
        <taxon>Eukaryota</taxon>
        <taxon>Viridiplantae</taxon>
        <taxon>Streptophyta</taxon>
        <taxon>Embryophyta</taxon>
        <taxon>Tracheophyta</taxon>
        <taxon>Spermatophyta</taxon>
        <taxon>Magnoliopsida</taxon>
        <taxon>eudicotyledons</taxon>
        <taxon>Gunneridae</taxon>
        <taxon>Pentapetalae</taxon>
        <taxon>rosids</taxon>
        <taxon>fabids</taxon>
        <taxon>Rosales</taxon>
        <taxon>Rosaceae</taxon>
        <taxon>Amygdaloideae</taxon>
        <taxon>Amygdaleae</taxon>
        <taxon>Prunus</taxon>
    </lineage>
</organism>
<dbReference type="AlphaFoldDB" id="A0A6J5X2C7"/>
<dbReference type="SUPFAM" id="SSF81383">
    <property type="entry name" value="F-box domain"/>
    <property type="match status" value="1"/>
</dbReference>
<dbReference type="PANTHER" id="PTHR34145:SF28">
    <property type="entry name" value="F-BOX DOMAIN-CONTAINING PROTEIN"/>
    <property type="match status" value="1"/>
</dbReference>
<evidence type="ECO:0000256" key="1">
    <source>
        <dbReference type="SAM" id="SignalP"/>
    </source>
</evidence>
<dbReference type="Pfam" id="PF00646">
    <property type="entry name" value="F-box"/>
    <property type="match status" value="1"/>
</dbReference>
<dbReference type="PROSITE" id="PS50181">
    <property type="entry name" value="FBOX"/>
    <property type="match status" value="1"/>
</dbReference>
<dbReference type="InterPro" id="IPR036047">
    <property type="entry name" value="F-box-like_dom_sf"/>
</dbReference>
<dbReference type="EMBL" id="CAEKKB010000003">
    <property type="protein sequence ID" value="CAB4305294.1"/>
    <property type="molecule type" value="Genomic_DNA"/>
</dbReference>
<protein>
    <recommendedName>
        <fullName evidence="2">F-box domain-containing protein</fullName>
    </recommendedName>
</protein>
<name>A0A6J5X2C7_PRUAR</name>
<gene>
    <name evidence="3" type="ORF">ORAREDHAP_LOCUS23225</name>
</gene>
<dbReference type="OrthoDB" id="1152382at2759"/>
<keyword evidence="1" id="KW-0732">Signal</keyword>
<feature type="chain" id="PRO_5026968354" description="F-box domain-containing protein" evidence="1">
    <location>
        <begin position="20"/>
        <end position="493"/>
    </location>
</feature>
<dbReference type="SUPFAM" id="SSF52047">
    <property type="entry name" value="RNI-like"/>
    <property type="match status" value="1"/>
</dbReference>
<dbReference type="Gene3D" id="1.20.1280.50">
    <property type="match status" value="1"/>
</dbReference>
<evidence type="ECO:0000313" key="4">
    <source>
        <dbReference type="Proteomes" id="UP000507245"/>
    </source>
</evidence>
<dbReference type="Proteomes" id="UP000507245">
    <property type="component" value="Unassembled WGS sequence"/>
</dbReference>
<feature type="domain" description="F-box" evidence="2">
    <location>
        <begin position="20"/>
        <end position="66"/>
    </location>
</feature>